<evidence type="ECO:0000313" key="3">
    <source>
        <dbReference type="Proteomes" id="UP001152561"/>
    </source>
</evidence>
<gene>
    <name evidence="2" type="ORF">K7X08_003645</name>
</gene>
<dbReference type="PANTHER" id="PTHR12634">
    <property type="entry name" value="SIT4 YEAST -ASSOCIATING PROTEIN-RELATED"/>
    <property type="match status" value="1"/>
</dbReference>
<dbReference type="OrthoDB" id="295029at2759"/>
<sequence length="172" mass="19867">MPIAMGSPNDEELMDLLFSFLEPDRPHCALLAGYFSKVVVCLMLRKTIPLMNYVQTHHDVLRQMVDLIGITSIMEKNMEWSDWHTTVLHERNTLENVYRWACGRPTALDRTRDSDEEDAHHRDYDVAALANNLSQAFQYTIYENNGAEEDQGALDRDDEQFVCNFGLVCIPR</sequence>
<dbReference type="PANTHER" id="PTHR12634:SF36">
    <property type="entry name" value="SERINE_THREONINE-PROTEIN PHOSPHATASE 6 REGULATORY SUBUNIT 3-LIKE ISOFORM X1"/>
    <property type="match status" value="1"/>
</dbReference>
<name>A0A9Q1RIZ0_9SOLA</name>
<evidence type="ECO:0000313" key="2">
    <source>
        <dbReference type="EMBL" id="KAJ8559587.1"/>
    </source>
</evidence>
<accession>A0A9Q1RIZ0</accession>
<dbReference type="InterPro" id="IPR007587">
    <property type="entry name" value="SAPS"/>
</dbReference>
<dbReference type="GO" id="GO:0019903">
    <property type="term" value="F:protein phosphatase binding"/>
    <property type="evidence" value="ECO:0007669"/>
    <property type="project" value="InterPro"/>
</dbReference>
<reference evidence="3" key="1">
    <citation type="journal article" date="2023" name="Proc. Natl. Acad. Sci. U.S.A.">
        <title>Genomic and structural basis for evolution of tropane alkaloid biosynthesis.</title>
        <authorList>
            <person name="Wanga Y.-J."/>
            <person name="Taina T."/>
            <person name="Yua J.-Y."/>
            <person name="Lia J."/>
            <person name="Xua B."/>
            <person name="Chenc J."/>
            <person name="D'Auriad J.C."/>
            <person name="Huanga J.-P."/>
            <person name="Huanga S.-X."/>
        </authorList>
    </citation>
    <scope>NUCLEOTIDE SEQUENCE [LARGE SCALE GENOMIC DNA]</scope>
    <source>
        <strain evidence="3">cv. KIB-2019</strain>
    </source>
</reference>
<comment type="caution">
    <text evidence="2">The sequence shown here is derived from an EMBL/GenBank/DDBJ whole genome shotgun (WGS) entry which is preliminary data.</text>
</comment>
<protein>
    <submittedName>
        <fullName evidence="2">Uncharacterized protein</fullName>
    </submittedName>
</protein>
<proteinExistence type="inferred from homology"/>
<evidence type="ECO:0000256" key="1">
    <source>
        <dbReference type="ARBA" id="ARBA00006180"/>
    </source>
</evidence>
<keyword evidence="3" id="KW-1185">Reference proteome</keyword>
<comment type="similarity">
    <text evidence="1">Belongs to the SAPS family.</text>
</comment>
<dbReference type="AlphaFoldDB" id="A0A9Q1RIZ0"/>
<dbReference type="EMBL" id="JAJAGQ010000006">
    <property type="protein sequence ID" value="KAJ8559587.1"/>
    <property type="molecule type" value="Genomic_DNA"/>
</dbReference>
<dbReference type="Proteomes" id="UP001152561">
    <property type="component" value="Unassembled WGS sequence"/>
</dbReference>
<organism evidence="2 3">
    <name type="scientific">Anisodus acutangulus</name>
    <dbReference type="NCBI Taxonomy" id="402998"/>
    <lineage>
        <taxon>Eukaryota</taxon>
        <taxon>Viridiplantae</taxon>
        <taxon>Streptophyta</taxon>
        <taxon>Embryophyta</taxon>
        <taxon>Tracheophyta</taxon>
        <taxon>Spermatophyta</taxon>
        <taxon>Magnoliopsida</taxon>
        <taxon>eudicotyledons</taxon>
        <taxon>Gunneridae</taxon>
        <taxon>Pentapetalae</taxon>
        <taxon>asterids</taxon>
        <taxon>lamiids</taxon>
        <taxon>Solanales</taxon>
        <taxon>Solanaceae</taxon>
        <taxon>Solanoideae</taxon>
        <taxon>Hyoscyameae</taxon>
        <taxon>Anisodus</taxon>
    </lineage>
</organism>
<dbReference type="GO" id="GO:0019888">
    <property type="term" value="F:protein phosphatase regulator activity"/>
    <property type="evidence" value="ECO:0007669"/>
    <property type="project" value="TreeGrafter"/>
</dbReference>